<evidence type="ECO:0000313" key="1">
    <source>
        <dbReference type="EMBL" id="EMI19045.1"/>
    </source>
</evidence>
<comment type="caution">
    <text evidence="1">The sequence shown here is derived from an EMBL/GenBank/DDBJ whole genome shotgun (WGS) entry which is preliminary data.</text>
</comment>
<name>M5RIC1_9BACT</name>
<reference evidence="1 2" key="1">
    <citation type="journal article" date="2013" name="Mar. Genomics">
        <title>Expression of sulfatases in Rhodopirellula baltica and the diversity of sulfatases in the genus Rhodopirellula.</title>
        <authorList>
            <person name="Wegner C.E."/>
            <person name="Richter-Heitmann T."/>
            <person name="Klindworth A."/>
            <person name="Klockow C."/>
            <person name="Richter M."/>
            <person name="Achstetter T."/>
            <person name="Glockner F.O."/>
            <person name="Harder J."/>
        </authorList>
    </citation>
    <scope>NUCLEOTIDE SEQUENCE [LARGE SCALE GENOMIC DNA]</scope>
    <source>
        <strain evidence="1 2">SM1</strain>
    </source>
</reference>
<dbReference type="PATRIC" id="fig|1265738.3.peg.4044"/>
<evidence type="ECO:0000313" key="2">
    <source>
        <dbReference type="Proteomes" id="UP000011991"/>
    </source>
</evidence>
<organism evidence="1 2">
    <name type="scientific">Rhodopirellula maiorica SM1</name>
    <dbReference type="NCBI Taxonomy" id="1265738"/>
    <lineage>
        <taxon>Bacteria</taxon>
        <taxon>Pseudomonadati</taxon>
        <taxon>Planctomycetota</taxon>
        <taxon>Planctomycetia</taxon>
        <taxon>Pirellulales</taxon>
        <taxon>Pirellulaceae</taxon>
        <taxon>Novipirellula</taxon>
    </lineage>
</organism>
<protein>
    <submittedName>
        <fullName evidence="1">Uncharacterized protein</fullName>
    </submittedName>
</protein>
<keyword evidence="2" id="KW-1185">Reference proteome</keyword>
<dbReference type="AlphaFoldDB" id="M5RIC1"/>
<proteinExistence type="predicted"/>
<dbReference type="Proteomes" id="UP000011991">
    <property type="component" value="Unassembled WGS sequence"/>
</dbReference>
<accession>M5RIC1</accession>
<gene>
    <name evidence="1" type="ORF">RMSM_04039</name>
</gene>
<sequence>MALGFLPAEPEKNEAGASEAVCSQAAALETSVFGGVFADADREICQFFAFSCLPPRMSGLEAT</sequence>
<dbReference type="EMBL" id="ANOG01000581">
    <property type="protein sequence ID" value="EMI19045.1"/>
    <property type="molecule type" value="Genomic_DNA"/>
</dbReference>